<comment type="subcellular location">
    <subcellularLocation>
        <location evidence="1">Membrane</location>
        <topology evidence="1">Multi-pass membrane protein</topology>
    </subcellularLocation>
</comment>
<dbReference type="GO" id="GO:0019706">
    <property type="term" value="F:protein-cysteine S-palmitoyltransferase activity"/>
    <property type="evidence" value="ECO:0000318"/>
    <property type="project" value="GO_Central"/>
</dbReference>
<feature type="transmembrane region" description="Helical" evidence="7">
    <location>
        <begin position="88"/>
        <end position="107"/>
    </location>
</feature>
<keyword evidence="11" id="KW-1185">Reference proteome</keyword>
<dbReference type="STRING" id="5722.A2ES12"/>
<keyword evidence="6 7" id="KW-0012">Acyltransferase</keyword>
<dbReference type="InterPro" id="IPR001594">
    <property type="entry name" value="Palmitoyltrfase_DHHC"/>
</dbReference>
<evidence type="ECO:0000259" key="9">
    <source>
        <dbReference type="Pfam" id="PF01529"/>
    </source>
</evidence>
<evidence type="ECO:0000313" key="10">
    <source>
        <dbReference type="EMBL" id="EAY04524.1"/>
    </source>
</evidence>
<feature type="region of interest" description="Disordered" evidence="8">
    <location>
        <begin position="361"/>
        <end position="449"/>
    </location>
</feature>
<keyword evidence="5 7" id="KW-0472">Membrane</keyword>
<evidence type="ECO:0000256" key="8">
    <source>
        <dbReference type="SAM" id="MobiDB-lite"/>
    </source>
</evidence>
<proteinExistence type="inferred from homology"/>
<gene>
    <name evidence="10" type="ORF">TVAG_244250</name>
</gene>
<feature type="domain" description="Palmitoyltransferase DHHC" evidence="9">
    <location>
        <begin position="139"/>
        <end position="264"/>
    </location>
</feature>
<evidence type="ECO:0000256" key="3">
    <source>
        <dbReference type="ARBA" id="ARBA00022692"/>
    </source>
</evidence>
<sequence length="449" mass="52527">MDPHLYEGKVLNIEHCDQIIPQFSKWERKGKICCFNIAYFPEIKSYFINQWECNCKFPPIVLILFFLSLVAGLWSAIANDKITKKYKIVIVVVLSIVFMLWFISYMLCMCRSPGYVPFYWAVERREEYTYEEQMDGIITNNDQFNFAKSNDRPQRGSLSIQARRLVLRADHVCKWVSNWIGLKNYRLFYLQLFWTFWTFMVFFVIIGLEIWSIVDAKKFTATAPRVLICILILPDLGFFLFFMTIFLRHTKYLFHNETTLGEFKKASLEDKHNYYDLGCCANIRETCGPCSYCPVYLCPFPIPRVNDGYEWKVNRDNDPDQLPEYPKVTEEYVRACPTVEENERGKPVPTYEQVANGLIPDFELLPPTGMTPPPKDPENPPANEEQPPQEEEEKKHKKDKKEKKDKKHKKDKKKKAKKEKKEEVEEAPQDIENVSDAPDQSGSGSGIEA</sequence>
<evidence type="ECO:0000313" key="11">
    <source>
        <dbReference type="Proteomes" id="UP000001542"/>
    </source>
</evidence>
<keyword evidence="2 7" id="KW-0808">Transferase</keyword>
<keyword evidence="3 7" id="KW-0812">Transmembrane</keyword>
<feature type="compositionally biased region" description="Basic residues" evidence="8">
    <location>
        <begin position="395"/>
        <end position="418"/>
    </location>
</feature>
<dbReference type="AlphaFoldDB" id="A2ES12"/>
<protein>
    <recommendedName>
        <fullName evidence="7">Palmitoyltransferase</fullName>
        <ecNumber evidence="7">2.3.1.225</ecNumber>
    </recommendedName>
</protein>
<feature type="transmembrane region" description="Helical" evidence="7">
    <location>
        <begin position="57"/>
        <end position="76"/>
    </location>
</feature>
<dbReference type="Pfam" id="PF01529">
    <property type="entry name" value="DHHC"/>
    <property type="match status" value="1"/>
</dbReference>
<name>A2ES12_TRIV3</name>
<organism evidence="10 11">
    <name type="scientific">Trichomonas vaginalis (strain ATCC PRA-98 / G3)</name>
    <dbReference type="NCBI Taxonomy" id="412133"/>
    <lineage>
        <taxon>Eukaryota</taxon>
        <taxon>Metamonada</taxon>
        <taxon>Parabasalia</taxon>
        <taxon>Trichomonadida</taxon>
        <taxon>Trichomonadidae</taxon>
        <taxon>Trichomonas</taxon>
    </lineage>
</organism>
<evidence type="ECO:0000256" key="4">
    <source>
        <dbReference type="ARBA" id="ARBA00022989"/>
    </source>
</evidence>
<keyword evidence="4 7" id="KW-1133">Transmembrane helix</keyword>
<dbReference type="PANTHER" id="PTHR22883:SF147">
    <property type="entry name" value="PALMITOYLTRANSFERASE"/>
    <property type="match status" value="1"/>
</dbReference>
<feature type="transmembrane region" description="Helical" evidence="7">
    <location>
        <begin position="226"/>
        <end position="247"/>
    </location>
</feature>
<dbReference type="InParanoid" id="A2ES12"/>
<evidence type="ECO:0000256" key="6">
    <source>
        <dbReference type="ARBA" id="ARBA00023315"/>
    </source>
</evidence>
<evidence type="ECO:0000256" key="7">
    <source>
        <dbReference type="RuleBase" id="RU079119"/>
    </source>
</evidence>
<dbReference type="KEGG" id="tva:4762386"/>
<dbReference type="GO" id="GO:0005794">
    <property type="term" value="C:Golgi apparatus"/>
    <property type="evidence" value="ECO:0000318"/>
    <property type="project" value="GO_Central"/>
</dbReference>
<feature type="transmembrane region" description="Helical" evidence="7">
    <location>
        <begin position="192"/>
        <end position="214"/>
    </location>
</feature>
<comment type="similarity">
    <text evidence="7">Belongs to the DHHC palmitoyltransferase family.</text>
</comment>
<comment type="domain">
    <text evidence="7">The DHHC domain is required for palmitoyltransferase activity.</text>
</comment>
<evidence type="ECO:0000256" key="5">
    <source>
        <dbReference type="ARBA" id="ARBA00023136"/>
    </source>
</evidence>
<reference evidence="10" key="2">
    <citation type="journal article" date="2007" name="Science">
        <title>Draft genome sequence of the sexually transmitted pathogen Trichomonas vaginalis.</title>
        <authorList>
            <person name="Carlton J.M."/>
            <person name="Hirt R.P."/>
            <person name="Silva J.C."/>
            <person name="Delcher A.L."/>
            <person name="Schatz M."/>
            <person name="Zhao Q."/>
            <person name="Wortman J.R."/>
            <person name="Bidwell S.L."/>
            <person name="Alsmark U.C.M."/>
            <person name="Besteiro S."/>
            <person name="Sicheritz-Ponten T."/>
            <person name="Noel C.J."/>
            <person name="Dacks J.B."/>
            <person name="Foster P.G."/>
            <person name="Simillion C."/>
            <person name="Van de Peer Y."/>
            <person name="Miranda-Saavedra D."/>
            <person name="Barton G.J."/>
            <person name="Westrop G.D."/>
            <person name="Mueller S."/>
            <person name="Dessi D."/>
            <person name="Fiori P.L."/>
            <person name="Ren Q."/>
            <person name="Paulsen I."/>
            <person name="Zhang H."/>
            <person name="Bastida-Corcuera F.D."/>
            <person name="Simoes-Barbosa A."/>
            <person name="Brown M.T."/>
            <person name="Hayes R.D."/>
            <person name="Mukherjee M."/>
            <person name="Okumura C.Y."/>
            <person name="Schneider R."/>
            <person name="Smith A.J."/>
            <person name="Vanacova S."/>
            <person name="Villalvazo M."/>
            <person name="Haas B.J."/>
            <person name="Pertea M."/>
            <person name="Feldblyum T.V."/>
            <person name="Utterback T.R."/>
            <person name="Shu C.L."/>
            <person name="Osoegawa K."/>
            <person name="de Jong P.J."/>
            <person name="Hrdy I."/>
            <person name="Horvathova L."/>
            <person name="Zubacova Z."/>
            <person name="Dolezal P."/>
            <person name="Malik S.B."/>
            <person name="Logsdon J.M. Jr."/>
            <person name="Henze K."/>
            <person name="Gupta A."/>
            <person name="Wang C.C."/>
            <person name="Dunne R.L."/>
            <person name="Upcroft J.A."/>
            <person name="Upcroft P."/>
            <person name="White O."/>
            <person name="Salzberg S.L."/>
            <person name="Tang P."/>
            <person name="Chiu C.-H."/>
            <person name="Lee Y.-S."/>
            <person name="Embley T.M."/>
            <person name="Coombs G.H."/>
            <person name="Mottram J.C."/>
            <person name="Tachezy J."/>
            <person name="Fraser-Liggett C.M."/>
            <person name="Johnson P.J."/>
        </authorList>
    </citation>
    <scope>NUCLEOTIDE SEQUENCE [LARGE SCALE GENOMIC DNA]</scope>
    <source>
        <strain evidence="10">G3</strain>
    </source>
</reference>
<dbReference type="EC" id="2.3.1.225" evidence="7"/>
<reference evidence="10" key="1">
    <citation type="submission" date="2006-10" db="EMBL/GenBank/DDBJ databases">
        <authorList>
            <person name="Amadeo P."/>
            <person name="Zhao Q."/>
            <person name="Wortman J."/>
            <person name="Fraser-Liggett C."/>
            <person name="Carlton J."/>
        </authorList>
    </citation>
    <scope>NUCLEOTIDE SEQUENCE</scope>
    <source>
        <strain evidence="10">G3</strain>
    </source>
</reference>
<dbReference type="InterPro" id="IPR039859">
    <property type="entry name" value="PFA4/ZDH16/20/ERF2-like"/>
</dbReference>
<dbReference type="RefSeq" id="XP_001316747.1">
    <property type="nucleotide sequence ID" value="XM_001316712.1"/>
</dbReference>
<accession>A2ES12</accession>
<dbReference type="VEuPathDB" id="TrichDB:TVAG_244250"/>
<comment type="catalytic activity">
    <reaction evidence="7">
        <text>L-cysteinyl-[protein] + hexadecanoyl-CoA = S-hexadecanoyl-L-cysteinyl-[protein] + CoA</text>
        <dbReference type="Rhea" id="RHEA:36683"/>
        <dbReference type="Rhea" id="RHEA-COMP:10131"/>
        <dbReference type="Rhea" id="RHEA-COMP:11032"/>
        <dbReference type="ChEBI" id="CHEBI:29950"/>
        <dbReference type="ChEBI" id="CHEBI:57287"/>
        <dbReference type="ChEBI" id="CHEBI:57379"/>
        <dbReference type="ChEBI" id="CHEBI:74151"/>
        <dbReference type="EC" id="2.3.1.225"/>
    </reaction>
</comment>
<dbReference type="VEuPathDB" id="TrichDB:TVAGG3_0689480"/>
<dbReference type="EMBL" id="DS113472">
    <property type="protein sequence ID" value="EAY04524.1"/>
    <property type="molecule type" value="Genomic_DNA"/>
</dbReference>
<dbReference type="PROSITE" id="PS50216">
    <property type="entry name" value="DHHC"/>
    <property type="match status" value="1"/>
</dbReference>
<dbReference type="GO" id="GO:0006612">
    <property type="term" value="P:protein targeting to membrane"/>
    <property type="evidence" value="ECO:0000318"/>
    <property type="project" value="GO_Central"/>
</dbReference>
<evidence type="ECO:0000256" key="2">
    <source>
        <dbReference type="ARBA" id="ARBA00022679"/>
    </source>
</evidence>
<dbReference type="GO" id="GO:0016020">
    <property type="term" value="C:membrane"/>
    <property type="evidence" value="ECO:0007669"/>
    <property type="project" value="UniProtKB-SubCell"/>
</dbReference>
<dbReference type="Proteomes" id="UP000001542">
    <property type="component" value="Unassembled WGS sequence"/>
</dbReference>
<dbReference type="OrthoDB" id="9909019at2759"/>
<dbReference type="GO" id="GO:0005783">
    <property type="term" value="C:endoplasmic reticulum"/>
    <property type="evidence" value="ECO:0000318"/>
    <property type="project" value="GO_Central"/>
</dbReference>
<evidence type="ECO:0000256" key="1">
    <source>
        <dbReference type="ARBA" id="ARBA00004141"/>
    </source>
</evidence>
<dbReference type="FunCoup" id="A2ES12">
    <property type="interactions" value="255"/>
</dbReference>
<dbReference type="PANTHER" id="PTHR22883">
    <property type="entry name" value="ZINC FINGER DHHC DOMAIN CONTAINING PROTEIN"/>
    <property type="match status" value="1"/>
</dbReference>